<dbReference type="SUPFAM" id="SSF52172">
    <property type="entry name" value="CheY-like"/>
    <property type="match status" value="1"/>
</dbReference>
<dbReference type="InterPro" id="IPR000792">
    <property type="entry name" value="Tscrpt_reg_LuxR_C"/>
</dbReference>
<comment type="caution">
    <text evidence="8">The sequence shown here is derived from an EMBL/GenBank/DDBJ whole genome shotgun (WGS) entry which is preliminary data.</text>
</comment>
<dbReference type="InterPro" id="IPR016032">
    <property type="entry name" value="Sig_transdc_resp-reg_C-effctor"/>
</dbReference>
<dbReference type="InterPro" id="IPR011006">
    <property type="entry name" value="CheY-like_superfamily"/>
</dbReference>
<protein>
    <submittedName>
        <fullName evidence="8">Response regulator transcription factor</fullName>
    </submittedName>
</protein>
<feature type="domain" description="Response regulatory" evidence="7">
    <location>
        <begin position="4"/>
        <end position="122"/>
    </location>
</feature>
<reference evidence="8 9" key="1">
    <citation type="submission" date="2019-04" db="EMBL/GenBank/DDBJ databases">
        <title>Niastella caeni sp. nov., isolated from activated sludge.</title>
        <authorList>
            <person name="Sheng M."/>
        </authorList>
    </citation>
    <scope>NUCLEOTIDE SEQUENCE [LARGE SCALE GENOMIC DNA]</scope>
    <source>
        <strain evidence="8 9">HX-2-15</strain>
    </source>
</reference>
<evidence type="ECO:0000313" key="9">
    <source>
        <dbReference type="Proteomes" id="UP000306918"/>
    </source>
</evidence>
<gene>
    <name evidence="8" type="ORF">FAM09_28875</name>
</gene>
<organism evidence="8 9">
    <name type="scientific">Niastella caeni</name>
    <dbReference type="NCBI Taxonomy" id="2569763"/>
    <lineage>
        <taxon>Bacteria</taxon>
        <taxon>Pseudomonadati</taxon>
        <taxon>Bacteroidota</taxon>
        <taxon>Chitinophagia</taxon>
        <taxon>Chitinophagales</taxon>
        <taxon>Chitinophagaceae</taxon>
        <taxon>Niastella</taxon>
    </lineage>
</organism>
<dbReference type="InterPro" id="IPR001789">
    <property type="entry name" value="Sig_transdc_resp-reg_receiver"/>
</dbReference>
<dbReference type="InterPro" id="IPR039420">
    <property type="entry name" value="WalR-like"/>
</dbReference>
<evidence type="ECO:0000259" key="7">
    <source>
        <dbReference type="PROSITE" id="PS50110"/>
    </source>
</evidence>
<evidence type="ECO:0000256" key="5">
    <source>
        <dbReference type="PROSITE-ProRule" id="PRU00169"/>
    </source>
</evidence>
<dbReference type="RefSeq" id="WP_136580646.1">
    <property type="nucleotide sequence ID" value="NZ_STFF01000014.1"/>
</dbReference>
<dbReference type="Gene3D" id="3.40.50.2300">
    <property type="match status" value="1"/>
</dbReference>
<dbReference type="CDD" id="cd06170">
    <property type="entry name" value="LuxR_C_like"/>
    <property type="match status" value="1"/>
</dbReference>
<dbReference type="Pfam" id="PF00072">
    <property type="entry name" value="Response_reg"/>
    <property type="match status" value="1"/>
</dbReference>
<keyword evidence="4" id="KW-0804">Transcription</keyword>
<dbReference type="CDD" id="cd17535">
    <property type="entry name" value="REC_NarL-like"/>
    <property type="match status" value="1"/>
</dbReference>
<dbReference type="InterPro" id="IPR058245">
    <property type="entry name" value="NreC/VraR/RcsB-like_REC"/>
</dbReference>
<evidence type="ECO:0000256" key="3">
    <source>
        <dbReference type="ARBA" id="ARBA00023125"/>
    </source>
</evidence>
<dbReference type="EMBL" id="STFF01000014">
    <property type="protein sequence ID" value="THU31100.1"/>
    <property type="molecule type" value="Genomic_DNA"/>
</dbReference>
<sequence>MSIRIGLADDHQLFLKSLGMLVSSLPGYEVVLEALNGQECLSKIRLLPSPPDILLIDLNMPILDGHQTAKAIASEFPSVKMAALSMKSDDRSIINMLKAGCCAYLMKEIHPNELERALEQMHRTGYYNADAANINYRRLLLYQEEEELLSITPKEKLFLQFACSDMTYKQIAAEMSLAERTVDGYRETLFKKLNVQSRVGLVLEALRRNIIQL</sequence>
<dbReference type="OrthoDB" id="9797341at2"/>
<dbReference type="GO" id="GO:0003677">
    <property type="term" value="F:DNA binding"/>
    <property type="evidence" value="ECO:0007669"/>
    <property type="project" value="UniProtKB-KW"/>
</dbReference>
<dbReference type="PANTHER" id="PTHR43214:SF41">
    <property type="entry name" value="NITRATE_NITRITE RESPONSE REGULATOR PROTEIN NARP"/>
    <property type="match status" value="1"/>
</dbReference>
<keyword evidence="3" id="KW-0238">DNA-binding</keyword>
<evidence type="ECO:0000259" key="6">
    <source>
        <dbReference type="PROSITE" id="PS50043"/>
    </source>
</evidence>
<evidence type="ECO:0000256" key="2">
    <source>
        <dbReference type="ARBA" id="ARBA00023015"/>
    </source>
</evidence>
<dbReference type="PROSITE" id="PS50110">
    <property type="entry name" value="RESPONSE_REGULATORY"/>
    <property type="match status" value="1"/>
</dbReference>
<feature type="modified residue" description="4-aspartylphosphate" evidence="5">
    <location>
        <position position="57"/>
    </location>
</feature>
<dbReference type="SUPFAM" id="SSF46894">
    <property type="entry name" value="C-terminal effector domain of the bipartite response regulators"/>
    <property type="match status" value="1"/>
</dbReference>
<evidence type="ECO:0000256" key="1">
    <source>
        <dbReference type="ARBA" id="ARBA00022553"/>
    </source>
</evidence>
<keyword evidence="2" id="KW-0805">Transcription regulation</keyword>
<keyword evidence="1 5" id="KW-0597">Phosphoprotein</keyword>
<keyword evidence="9" id="KW-1185">Reference proteome</keyword>
<dbReference type="SMART" id="SM00421">
    <property type="entry name" value="HTH_LUXR"/>
    <property type="match status" value="1"/>
</dbReference>
<dbReference type="GO" id="GO:0000160">
    <property type="term" value="P:phosphorelay signal transduction system"/>
    <property type="evidence" value="ECO:0007669"/>
    <property type="project" value="InterPro"/>
</dbReference>
<evidence type="ECO:0000256" key="4">
    <source>
        <dbReference type="ARBA" id="ARBA00023163"/>
    </source>
</evidence>
<accession>A0A4S8H8B5</accession>
<dbReference type="Proteomes" id="UP000306918">
    <property type="component" value="Unassembled WGS sequence"/>
</dbReference>
<dbReference type="Pfam" id="PF00196">
    <property type="entry name" value="GerE"/>
    <property type="match status" value="1"/>
</dbReference>
<proteinExistence type="predicted"/>
<dbReference type="PROSITE" id="PS50043">
    <property type="entry name" value="HTH_LUXR_2"/>
    <property type="match status" value="1"/>
</dbReference>
<dbReference type="SMART" id="SM00448">
    <property type="entry name" value="REC"/>
    <property type="match status" value="1"/>
</dbReference>
<dbReference type="GO" id="GO:0006355">
    <property type="term" value="P:regulation of DNA-templated transcription"/>
    <property type="evidence" value="ECO:0007669"/>
    <property type="project" value="InterPro"/>
</dbReference>
<dbReference type="AlphaFoldDB" id="A0A4S8H8B5"/>
<dbReference type="PANTHER" id="PTHR43214">
    <property type="entry name" value="TWO-COMPONENT RESPONSE REGULATOR"/>
    <property type="match status" value="1"/>
</dbReference>
<name>A0A4S8H8B5_9BACT</name>
<evidence type="ECO:0000313" key="8">
    <source>
        <dbReference type="EMBL" id="THU31100.1"/>
    </source>
</evidence>
<feature type="domain" description="HTH luxR-type" evidence="6">
    <location>
        <begin position="144"/>
        <end position="209"/>
    </location>
</feature>